<protein>
    <submittedName>
        <fullName evidence="7">MFS general substrate transporter</fullName>
    </submittedName>
</protein>
<keyword evidence="2 5" id="KW-0812">Transmembrane</keyword>
<dbReference type="AlphaFoldDB" id="A0A318Z7B0"/>
<dbReference type="PROSITE" id="PS50850">
    <property type="entry name" value="MFS"/>
    <property type="match status" value="1"/>
</dbReference>
<organism evidence="7 8">
    <name type="scientific">Aspergillus saccharolyticus JOP 1030-1</name>
    <dbReference type="NCBI Taxonomy" id="1450539"/>
    <lineage>
        <taxon>Eukaryota</taxon>
        <taxon>Fungi</taxon>
        <taxon>Dikarya</taxon>
        <taxon>Ascomycota</taxon>
        <taxon>Pezizomycotina</taxon>
        <taxon>Eurotiomycetes</taxon>
        <taxon>Eurotiomycetidae</taxon>
        <taxon>Eurotiales</taxon>
        <taxon>Aspergillaceae</taxon>
        <taxon>Aspergillus</taxon>
        <taxon>Aspergillus subgen. Circumdati</taxon>
    </lineage>
</organism>
<name>A0A318Z7B0_9EURO</name>
<reference evidence="7 8" key="1">
    <citation type="submission" date="2016-12" db="EMBL/GenBank/DDBJ databases">
        <title>The genomes of Aspergillus section Nigri reveals drivers in fungal speciation.</title>
        <authorList>
            <consortium name="DOE Joint Genome Institute"/>
            <person name="Vesth T.C."/>
            <person name="Nybo J."/>
            <person name="Theobald S."/>
            <person name="Brandl J."/>
            <person name="Frisvad J.C."/>
            <person name="Nielsen K.F."/>
            <person name="Lyhne E.K."/>
            <person name="Kogle M.E."/>
            <person name="Kuo A."/>
            <person name="Riley R."/>
            <person name="Clum A."/>
            <person name="Nolan M."/>
            <person name="Lipzen A."/>
            <person name="Salamov A."/>
            <person name="Henrissat B."/>
            <person name="Wiebenga A."/>
            <person name="De Vries R.P."/>
            <person name="Grigoriev I.V."/>
            <person name="Mortensen U.H."/>
            <person name="Andersen M.R."/>
            <person name="Baker S.E."/>
        </authorList>
    </citation>
    <scope>NUCLEOTIDE SEQUENCE [LARGE SCALE GENOMIC DNA]</scope>
    <source>
        <strain evidence="7 8">JOP 1030-1</strain>
    </source>
</reference>
<dbReference type="STRING" id="1450539.A0A318Z7B0"/>
<gene>
    <name evidence="7" type="ORF">BP01DRAFT_405277</name>
</gene>
<evidence type="ECO:0000256" key="1">
    <source>
        <dbReference type="ARBA" id="ARBA00004141"/>
    </source>
</evidence>
<dbReference type="GO" id="GO:0005886">
    <property type="term" value="C:plasma membrane"/>
    <property type="evidence" value="ECO:0007669"/>
    <property type="project" value="TreeGrafter"/>
</dbReference>
<evidence type="ECO:0000313" key="7">
    <source>
        <dbReference type="EMBL" id="PYH42287.1"/>
    </source>
</evidence>
<feature type="transmembrane region" description="Helical" evidence="5">
    <location>
        <begin position="337"/>
        <end position="362"/>
    </location>
</feature>
<keyword evidence="8" id="KW-1185">Reference proteome</keyword>
<feature type="transmembrane region" description="Helical" evidence="5">
    <location>
        <begin position="412"/>
        <end position="431"/>
    </location>
</feature>
<dbReference type="PANTHER" id="PTHR23502:SF2">
    <property type="entry name" value="TRANSPORTER, PUTATIVE (AFU_ORTHOLOGUE AFUA_2G08910)-RELATED"/>
    <property type="match status" value="1"/>
</dbReference>
<evidence type="ECO:0000256" key="3">
    <source>
        <dbReference type="ARBA" id="ARBA00022989"/>
    </source>
</evidence>
<dbReference type="GeneID" id="37079966"/>
<comment type="subcellular location">
    <subcellularLocation>
        <location evidence="1">Membrane</location>
        <topology evidence="1">Multi-pass membrane protein</topology>
    </subcellularLocation>
</comment>
<evidence type="ECO:0000313" key="8">
    <source>
        <dbReference type="Proteomes" id="UP000248349"/>
    </source>
</evidence>
<dbReference type="InterPro" id="IPR036259">
    <property type="entry name" value="MFS_trans_sf"/>
</dbReference>
<accession>A0A318Z7B0</accession>
<feature type="transmembrane region" description="Helical" evidence="5">
    <location>
        <begin position="374"/>
        <end position="391"/>
    </location>
</feature>
<dbReference type="Gene3D" id="1.20.1250.20">
    <property type="entry name" value="MFS general substrate transporter like domains"/>
    <property type="match status" value="1"/>
</dbReference>
<proteinExistence type="predicted"/>
<evidence type="ECO:0000256" key="4">
    <source>
        <dbReference type="ARBA" id="ARBA00023136"/>
    </source>
</evidence>
<feature type="transmembrane region" description="Helical" evidence="5">
    <location>
        <begin position="502"/>
        <end position="529"/>
    </location>
</feature>
<dbReference type="Pfam" id="PF07690">
    <property type="entry name" value="MFS_1"/>
    <property type="match status" value="1"/>
</dbReference>
<evidence type="ECO:0000256" key="2">
    <source>
        <dbReference type="ARBA" id="ARBA00022692"/>
    </source>
</evidence>
<keyword evidence="3 5" id="KW-1133">Transmembrane helix</keyword>
<dbReference type="EMBL" id="KZ821253">
    <property type="protein sequence ID" value="PYH42287.1"/>
    <property type="molecule type" value="Genomic_DNA"/>
</dbReference>
<evidence type="ECO:0000259" key="6">
    <source>
        <dbReference type="PROSITE" id="PS50850"/>
    </source>
</evidence>
<feature type="transmembrane region" description="Helical" evidence="5">
    <location>
        <begin position="262"/>
        <end position="281"/>
    </location>
</feature>
<evidence type="ECO:0000256" key="5">
    <source>
        <dbReference type="SAM" id="Phobius"/>
    </source>
</evidence>
<dbReference type="Proteomes" id="UP000248349">
    <property type="component" value="Unassembled WGS sequence"/>
</dbReference>
<dbReference type="GO" id="GO:0022857">
    <property type="term" value="F:transmembrane transporter activity"/>
    <property type="evidence" value="ECO:0007669"/>
    <property type="project" value="InterPro"/>
</dbReference>
<dbReference type="SUPFAM" id="SSF103473">
    <property type="entry name" value="MFS general substrate transporter"/>
    <property type="match status" value="1"/>
</dbReference>
<dbReference type="InterPro" id="IPR020846">
    <property type="entry name" value="MFS_dom"/>
</dbReference>
<dbReference type="InterPro" id="IPR011701">
    <property type="entry name" value="MFS"/>
</dbReference>
<dbReference type="RefSeq" id="XP_025428269.1">
    <property type="nucleotide sequence ID" value="XM_025578737.1"/>
</dbReference>
<dbReference type="OrthoDB" id="268400at2759"/>
<sequence length="535" mass="58579">MVNIIKARDDTRQGIFRIANTVSLELSIQYSVTILSPSVWHETPDSTMFNNHQEALPPDTSGSDVKGEYNTSAHLEYVPASQLGQANFLDAESPANPQTWPVWKKNAQILMVAFHSMVATFMAAGIIPAYDAMAEAYGVTVPQASYLTSMQILLLGICPLFWKPLTAVYGRYHIFMLSALGSMVCNIGGARCTTYGAQMATRVLTAIFISPPMGVGSGIITELCEPEQRAQKLGWWTLMLTLGTPGGPFIMGFVTHHLGYQWMYWIFAIMNLVQLLAYLILGEETLYLPAPEPPSPSLNTTNPPRFYHKLRPRRINPHPLTLQAFFTPLLFLRRPRVLIPALTHAIVFCYANIALIVEMPIVFGERFAFNSQQIGLQFIAIIIGCLLGEQLSGPLSDKLLRAHGTHRPADRLWLAYIAFGTVVTGLLVWGFQLSKATTWNVTPCVGAAIASFGNQALTTIMVSYAVDSHREVATDVGVCINVVRHVYGFIGPFYFPPMFETLGLAGAAGVMCAIVGGCALPAVVGLHIVDVRGGR</sequence>
<feature type="transmembrane region" description="Helical" evidence="5">
    <location>
        <begin position="203"/>
        <end position="221"/>
    </location>
</feature>
<dbReference type="PANTHER" id="PTHR23502">
    <property type="entry name" value="MAJOR FACILITATOR SUPERFAMILY"/>
    <property type="match status" value="1"/>
</dbReference>
<feature type="transmembrane region" description="Helical" evidence="5">
    <location>
        <begin position="109"/>
        <end position="130"/>
    </location>
</feature>
<feature type="domain" description="Major facilitator superfamily (MFS) profile" evidence="6">
    <location>
        <begin position="108"/>
        <end position="524"/>
    </location>
</feature>
<feature type="transmembrane region" description="Helical" evidence="5">
    <location>
        <begin position="174"/>
        <end position="197"/>
    </location>
</feature>
<feature type="transmembrane region" description="Helical" evidence="5">
    <location>
        <begin position="142"/>
        <end position="162"/>
    </location>
</feature>
<feature type="transmembrane region" description="Helical" evidence="5">
    <location>
        <begin position="233"/>
        <end position="256"/>
    </location>
</feature>
<keyword evidence="4 5" id="KW-0472">Membrane</keyword>